<evidence type="ECO:0000256" key="9">
    <source>
        <dbReference type="ARBA" id="ARBA00023136"/>
    </source>
</evidence>
<keyword evidence="5" id="KW-0813">Transport</keyword>
<comment type="similarity">
    <text evidence="3">Belongs to the nicotinamide ribonucleoside (NR) uptake permease (TC 4.B.1) family.</text>
</comment>
<feature type="transmembrane region" description="Helical" evidence="10">
    <location>
        <begin position="102"/>
        <end position="121"/>
    </location>
</feature>
<keyword evidence="9 10" id="KW-0472">Membrane</keyword>
<keyword evidence="7 10" id="KW-0812">Transmembrane</keyword>
<name>A0A2A4X8R0_9GAMM</name>
<dbReference type="Proteomes" id="UP000218767">
    <property type="component" value="Unassembled WGS sequence"/>
</dbReference>
<dbReference type="EMBL" id="NVUL01000022">
    <property type="protein sequence ID" value="PCI79052.1"/>
    <property type="molecule type" value="Genomic_DNA"/>
</dbReference>
<evidence type="ECO:0000256" key="8">
    <source>
        <dbReference type="ARBA" id="ARBA00022989"/>
    </source>
</evidence>
<feature type="transmembrane region" description="Helical" evidence="10">
    <location>
        <begin position="174"/>
        <end position="193"/>
    </location>
</feature>
<dbReference type="GO" id="GO:0005886">
    <property type="term" value="C:plasma membrane"/>
    <property type="evidence" value="ECO:0007669"/>
    <property type="project" value="UniProtKB-SubCell"/>
</dbReference>
<accession>A0A2A4X8R0</accession>
<comment type="function">
    <text evidence="1">Required for nicotinamide riboside transport across the inner membrane.</text>
</comment>
<evidence type="ECO:0000256" key="5">
    <source>
        <dbReference type="ARBA" id="ARBA00022448"/>
    </source>
</evidence>
<protein>
    <recommendedName>
        <fullName evidence="4">Nicotinamide riboside transporter PnuC</fullName>
    </recommendedName>
</protein>
<sequence>MVEFFNTVGEQFLRNSWLELTAVVFAIAYLLLAVRENILCWYAAGISTVIFLYIFWDVKLYMESGLQVYYLAMAGFGWYQWRRANEVSTNLQISMWNMRQHLVALVFIAILTFVSGYLLNSGTDAELPYLDSFTTWASVVTTFMVARKVLENWIYWLVIDSISIYLYIDRELYFTSLLFAVYIVIIFFGWFSWSKTYRQKTGQPRAAPVT</sequence>
<dbReference type="Pfam" id="PF04973">
    <property type="entry name" value="NMN_transporter"/>
    <property type="match status" value="1"/>
</dbReference>
<evidence type="ECO:0000256" key="4">
    <source>
        <dbReference type="ARBA" id="ARBA00017522"/>
    </source>
</evidence>
<reference evidence="12" key="1">
    <citation type="submission" date="2017-08" db="EMBL/GenBank/DDBJ databases">
        <title>A dynamic microbial community with high functional redundancy inhabits the cold, oxic subseafloor aquifer.</title>
        <authorList>
            <person name="Tully B.J."/>
            <person name="Wheat C.G."/>
            <person name="Glazer B.T."/>
            <person name="Huber J.A."/>
        </authorList>
    </citation>
    <scope>NUCLEOTIDE SEQUENCE [LARGE SCALE GENOMIC DNA]</scope>
</reference>
<organism evidence="11 12">
    <name type="scientific">SAR86 cluster bacterium</name>
    <dbReference type="NCBI Taxonomy" id="2030880"/>
    <lineage>
        <taxon>Bacteria</taxon>
        <taxon>Pseudomonadati</taxon>
        <taxon>Pseudomonadota</taxon>
        <taxon>Gammaproteobacteria</taxon>
        <taxon>SAR86 cluster</taxon>
    </lineage>
</organism>
<evidence type="ECO:0000256" key="1">
    <source>
        <dbReference type="ARBA" id="ARBA00002672"/>
    </source>
</evidence>
<dbReference type="NCBIfam" id="TIGR01528">
    <property type="entry name" value="NMN_trans_PnuC"/>
    <property type="match status" value="1"/>
</dbReference>
<evidence type="ECO:0000256" key="2">
    <source>
        <dbReference type="ARBA" id="ARBA00004651"/>
    </source>
</evidence>
<dbReference type="AlphaFoldDB" id="A0A2A4X8R0"/>
<proteinExistence type="inferred from homology"/>
<feature type="transmembrane region" description="Helical" evidence="10">
    <location>
        <begin position="12"/>
        <end position="32"/>
    </location>
</feature>
<gene>
    <name evidence="11" type="ORF">COB20_05550</name>
</gene>
<evidence type="ECO:0000313" key="12">
    <source>
        <dbReference type="Proteomes" id="UP000218767"/>
    </source>
</evidence>
<keyword evidence="6" id="KW-1003">Cell membrane</keyword>
<keyword evidence="8 10" id="KW-1133">Transmembrane helix</keyword>
<evidence type="ECO:0000256" key="6">
    <source>
        <dbReference type="ARBA" id="ARBA00022475"/>
    </source>
</evidence>
<dbReference type="InterPro" id="IPR006419">
    <property type="entry name" value="NMN_transpt_PnuC"/>
</dbReference>
<feature type="transmembrane region" description="Helical" evidence="10">
    <location>
        <begin position="62"/>
        <end position="81"/>
    </location>
</feature>
<comment type="subcellular location">
    <subcellularLocation>
        <location evidence="2">Cell membrane</location>
        <topology evidence="2">Multi-pass membrane protein</topology>
    </subcellularLocation>
</comment>
<comment type="caution">
    <text evidence="11">The sequence shown here is derived from an EMBL/GenBank/DDBJ whole genome shotgun (WGS) entry which is preliminary data.</text>
</comment>
<dbReference type="GO" id="GO:0034257">
    <property type="term" value="F:nicotinamide riboside transmembrane transporter activity"/>
    <property type="evidence" value="ECO:0007669"/>
    <property type="project" value="InterPro"/>
</dbReference>
<feature type="transmembrane region" description="Helical" evidence="10">
    <location>
        <begin position="39"/>
        <end position="56"/>
    </location>
</feature>
<evidence type="ECO:0000313" key="11">
    <source>
        <dbReference type="EMBL" id="PCI79052.1"/>
    </source>
</evidence>
<dbReference type="PANTHER" id="PTHR36122">
    <property type="entry name" value="NICOTINAMIDE RIBOSIDE TRANSPORTER PNUC"/>
    <property type="match status" value="1"/>
</dbReference>
<dbReference type="PANTHER" id="PTHR36122:SF2">
    <property type="entry name" value="NICOTINAMIDE RIBOSIDE TRANSPORTER PNUC"/>
    <property type="match status" value="1"/>
</dbReference>
<evidence type="ECO:0000256" key="3">
    <source>
        <dbReference type="ARBA" id="ARBA00006669"/>
    </source>
</evidence>
<evidence type="ECO:0000256" key="10">
    <source>
        <dbReference type="SAM" id="Phobius"/>
    </source>
</evidence>
<evidence type="ECO:0000256" key="7">
    <source>
        <dbReference type="ARBA" id="ARBA00022692"/>
    </source>
</evidence>